<evidence type="ECO:0000313" key="2">
    <source>
        <dbReference type="EMBL" id="CAG2246887.1"/>
    </source>
</evidence>
<evidence type="ECO:0000313" key="3">
    <source>
        <dbReference type="Proteomes" id="UP000683360"/>
    </source>
</evidence>
<feature type="signal peptide" evidence="1">
    <location>
        <begin position="1"/>
        <end position="19"/>
    </location>
</feature>
<name>A0A8S3UMH3_MYTED</name>
<dbReference type="OrthoDB" id="6086925at2759"/>
<reference evidence="2" key="1">
    <citation type="submission" date="2021-03" db="EMBL/GenBank/DDBJ databases">
        <authorList>
            <person name="Bekaert M."/>
        </authorList>
    </citation>
    <scope>NUCLEOTIDE SEQUENCE</scope>
</reference>
<proteinExistence type="predicted"/>
<dbReference type="AlphaFoldDB" id="A0A8S3UMH3"/>
<protein>
    <recommendedName>
        <fullName evidence="4">Secreted protein</fullName>
    </recommendedName>
</protein>
<keyword evidence="1" id="KW-0732">Signal</keyword>
<evidence type="ECO:0000256" key="1">
    <source>
        <dbReference type="SAM" id="SignalP"/>
    </source>
</evidence>
<evidence type="ECO:0008006" key="4">
    <source>
        <dbReference type="Google" id="ProtNLM"/>
    </source>
</evidence>
<organism evidence="2 3">
    <name type="scientific">Mytilus edulis</name>
    <name type="common">Blue mussel</name>
    <dbReference type="NCBI Taxonomy" id="6550"/>
    <lineage>
        <taxon>Eukaryota</taxon>
        <taxon>Metazoa</taxon>
        <taxon>Spiralia</taxon>
        <taxon>Lophotrochozoa</taxon>
        <taxon>Mollusca</taxon>
        <taxon>Bivalvia</taxon>
        <taxon>Autobranchia</taxon>
        <taxon>Pteriomorphia</taxon>
        <taxon>Mytilida</taxon>
        <taxon>Mytiloidea</taxon>
        <taxon>Mytilidae</taxon>
        <taxon>Mytilinae</taxon>
        <taxon>Mytilus</taxon>
    </lineage>
</organism>
<gene>
    <name evidence="2" type="ORF">MEDL_58819</name>
</gene>
<keyword evidence="3" id="KW-1185">Reference proteome</keyword>
<sequence>MYLLFVTIVLAIVLLGVHNHECKNYNLSASDQSLIDMMKHYLHTSRREECPTQSKTSNTGLVLKDKPVGIINHIKEVALIIYVSQNDPENGQHQSYNNDQVYGGEYEISSTSKPSGVVRKYWQQGSFMRSVLSRTEISCTYDTRQECRTIDNKNGDENGALFYPIRTKCGSLRCPPYTNEADVLCVVCTKSNV</sequence>
<dbReference type="EMBL" id="CAJPWZ010002885">
    <property type="protein sequence ID" value="CAG2246887.1"/>
    <property type="molecule type" value="Genomic_DNA"/>
</dbReference>
<feature type="chain" id="PRO_5035715765" description="Secreted protein" evidence="1">
    <location>
        <begin position="20"/>
        <end position="193"/>
    </location>
</feature>
<comment type="caution">
    <text evidence="2">The sequence shown here is derived from an EMBL/GenBank/DDBJ whole genome shotgun (WGS) entry which is preliminary data.</text>
</comment>
<accession>A0A8S3UMH3</accession>
<dbReference type="Proteomes" id="UP000683360">
    <property type="component" value="Unassembled WGS sequence"/>
</dbReference>